<dbReference type="InterPro" id="IPR023631">
    <property type="entry name" value="Amidase_dom"/>
</dbReference>
<comment type="caution">
    <text evidence="2">The sequence shown here is derived from an EMBL/GenBank/DDBJ whole genome shotgun (WGS) entry which is preliminary data.</text>
</comment>
<dbReference type="InterPro" id="IPR036928">
    <property type="entry name" value="AS_sf"/>
</dbReference>
<keyword evidence="2" id="KW-0378">Hydrolase</keyword>
<dbReference type="PANTHER" id="PTHR11895">
    <property type="entry name" value="TRANSAMIDASE"/>
    <property type="match status" value="1"/>
</dbReference>
<accession>A0A931CKE4</accession>
<dbReference type="EC" id="3.5.1.4" evidence="2"/>
<name>A0A931CKE4_9MICC</name>
<evidence type="ECO:0000313" key="3">
    <source>
        <dbReference type="Proteomes" id="UP000655366"/>
    </source>
</evidence>
<evidence type="ECO:0000259" key="1">
    <source>
        <dbReference type="Pfam" id="PF01425"/>
    </source>
</evidence>
<organism evidence="2 3">
    <name type="scientific">Arthrobacter terrae</name>
    <dbReference type="NCBI Taxonomy" id="2935737"/>
    <lineage>
        <taxon>Bacteria</taxon>
        <taxon>Bacillati</taxon>
        <taxon>Actinomycetota</taxon>
        <taxon>Actinomycetes</taxon>
        <taxon>Micrococcales</taxon>
        <taxon>Micrococcaceae</taxon>
        <taxon>Arthrobacter</taxon>
    </lineage>
</organism>
<dbReference type="InterPro" id="IPR000120">
    <property type="entry name" value="Amidase"/>
</dbReference>
<dbReference type="NCBIfam" id="NF005450">
    <property type="entry name" value="PRK07042.1"/>
    <property type="match status" value="1"/>
</dbReference>
<dbReference type="Pfam" id="PF01425">
    <property type="entry name" value="Amidase"/>
    <property type="match status" value="1"/>
</dbReference>
<gene>
    <name evidence="2" type="ORF">IV500_04090</name>
</gene>
<dbReference type="SUPFAM" id="SSF75304">
    <property type="entry name" value="Amidase signature (AS) enzymes"/>
    <property type="match status" value="1"/>
</dbReference>
<protein>
    <submittedName>
        <fullName evidence="2">Amidase</fullName>
        <ecNumber evidence="2">3.5.1.4</ecNumber>
    </submittedName>
</protein>
<dbReference type="Proteomes" id="UP000655366">
    <property type="component" value="Unassembled WGS sequence"/>
</dbReference>
<keyword evidence="3" id="KW-1185">Reference proteome</keyword>
<dbReference type="GO" id="GO:0004040">
    <property type="term" value="F:amidase activity"/>
    <property type="evidence" value="ECO:0007669"/>
    <property type="project" value="UniProtKB-EC"/>
</dbReference>
<proteinExistence type="predicted"/>
<dbReference type="RefSeq" id="WP_196395534.1">
    <property type="nucleotide sequence ID" value="NZ_JADNYM010000004.1"/>
</dbReference>
<feature type="domain" description="Amidase" evidence="1">
    <location>
        <begin position="34"/>
        <end position="462"/>
    </location>
</feature>
<dbReference type="EMBL" id="JADNYM010000004">
    <property type="protein sequence ID" value="MBG0738602.1"/>
    <property type="molecule type" value="Genomic_DNA"/>
</dbReference>
<sequence length="484" mass="50565">MPTFSSTELHGLSARELSAGFAAGELSPVDVCVAVIECIEDREPVLNALYVFDPDAAIQAARASENRWKKGQQLSALDGVPVTVKENIARIGVPMPGGTALPNPKVATANAPVTDRILEGGAVIMGSTTMPDWGMLSSGVSSLHGVTRSAWNHDWTTGGSSAGAGAAAAAGYGPLHVGTDIGGSIRLPGTWQGLATLKPSAGLIPLDAPYPGRVAGPLARSVADAALFMTLLAKPDNRDYTARPYPPMNWLDRYPDHTGFPFADGHDSGLKVPGLKVALQTDAGVGAAVDPEVLAAVAAVADVFAAAGAEVKMLGAFIHQGMLDGLDNFWRTRSWADYSVLPPEQQEMVLPYIARWCSRGARFDGAQTIRNFNRIAQMQKVTLGATAAFDVVLSPVAPMAAFPAEQPMPVDDPDSTMAHIGFTVPYNMSGQPAATVNCGFTQDGRPIGVQMAGPIGADADVLRAAAWYESVRPAAAVPDWSSLA</sequence>
<dbReference type="PANTHER" id="PTHR11895:SF173">
    <property type="entry name" value="GLUTAMYL-TRNA AMIDOTRANSFERASE SUBUNIT A"/>
    <property type="match status" value="1"/>
</dbReference>
<evidence type="ECO:0000313" key="2">
    <source>
        <dbReference type="EMBL" id="MBG0738602.1"/>
    </source>
</evidence>
<reference evidence="2 3" key="1">
    <citation type="submission" date="2020-11" db="EMBL/GenBank/DDBJ databases">
        <title>Arthrobacter antarcticus sp. nov., isolated from Antarctic Soil.</title>
        <authorList>
            <person name="Li J."/>
        </authorList>
    </citation>
    <scope>NUCLEOTIDE SEQUENCE [LARGE SCALE GENOMIC DNA]</scope>
    <source>
        <strain evidence="2 3">Z1-20</strain>
    </source>
</reference>
<dbReference type="Gene3D" id="3.90.1300.10">
    <property type="entry name" value="Amidase signature (AS) domain"/>
    <property type="match status" value="1"/>
</dbReference>
<dbReference type="AlphaFoldDB" id="A0A931CKE4"/>